<evidence type="ECO:0000259" key="11">
    <source>
        <dbReference type="PROSITE" id="PS51094"/>
    </source>
</evidence>
<dbReference type="CDD" id="cd00211">
    <property type="entry name" value="PTS_IIA_fru"/>
    <property type="match status" value="1"/>
</dbReference>
<dbReference type="SUPFAM" id="SSF55804">
    <property type="entry name" value="Phoshotransferase/anion transport protein"/>
    <property type="match status" value="1"/>
</dbReference>
<evidence type="ECO:0000256" key="2">
    <source>
        <dbReference type="ARBA" id="ARBA00022448"/>
    </source>
</evidence>
<dbReference type="PROSITE" id="PS51094">
    <property type="entry name" value="PTS_EIIA_TYPE_2"/>
    <property type="match status" value="1"/>
</dbReference>
<dbReference type="PANTHER" id="PTHR36203">
    <property type="entry name" value="ASCORBATE-SPECIFIC PTS SYSTEM EIIA COMPONENT"/>
    <property type="match status" value="1"/>
</dbReference>
<protein>
    <recommendedName>
        <fullName evidence="9">Ascorbate-specific PTS system EIIA component</fullName>
    </recommendedName>
    <alternativeName>
        <fullName evidence="10">Ascorbate-specific phosphotransferase enzyme IIA component</fullName>
    </alternativeName>
</protein>
<accession>A0ABN3Y9F7</accession>
<feature type="domain" description="PTS EIIA type-2" evidence="11">
    <location>
        <begin position="7"/>
        <end position="148"/>
    </location>
</feature>
<evidence type="ECO:0000256" key="8">
    <source>
        <dbReference type="ARBA" id="ARBA00037387"/>
    </source>
</evidence>
<evidence type="ECO:0000313" key="12">
    <source>
        <dbReference type="EMBL" id="GAA3020085.1"/>
    </source>
</evidence>
<keyword evidence="3" id="KW-0963">Cytoplasm</keyword>
<dbReference type="EMBL" id="BAAAXQ010000053">
    <property type="protein sequence ID" value="GAA3020085.1"/>
    <property type="molecule type" value="Genomic_DNA"/>
</dbReference>
<dbReference type="RefSeq" id="WP_068710151.1">
    <property type="nucleotide sequence ID" value="NZ_BAAAXQ010000053.1"/>
</dbReference>
<dbReference type="Proteomes" id="UP001501577">
    <property type="component" value="Unassembled WGS sequence"/>
</dbReference>
<dbReference type="InterPro" id="IPR016152">
    <property type="entry name" value="PTrfase/Anion_transptr"/>
</dbReference>
<gene>
    <name evidence="12" type="ORF">GCM10019998_15510</name>
</gene>
<keyword evidence="7" id="KW-0418">Kinase</keyword>
<dbReference type="Gene3D" id="3.40.930.10">
    <property type="entry name" value="Mannitol-specific EII, Chain A"/>
    <property type="match status" value="1"/>
</dbReference>
<keyword evidence="4" id="KW-0597">Phosphoprotein</keyword>
<comment type="caution">
    <text evidence="12">The sequence shown here is derived from an EMBL/GenBank/DDBJ whole genome shotgun (WGS) entry which is preliminary data.</text>
</comment>
<evidence type="ECO:0000256" key="1">
    <source>
        <dbReference type="ARBA" id="ARBA00004496"/>
    </source>
</evidence>
<sequence length="155" mass="17890">MDENTEEYFSERYLQFIPAVTDWKEAIRLAAQPLLEEKTIRKSYVQAMIQNVLNMGDYIILVPNVAMPHARPETGALENGISILKLDEPVYFNQGEAVQLILCLATKDNFHHLQLLQKVSAIIDEEEKVEALVRLKNKKEFIALINTFIQEEEEE</sequence>
<evidence type="ECO:0000256" key="6">
    <source>
        <dbReference type="ARBA" id="ARBA00022683"/>
    </source>
</evidence>
<proteinExistence type="predicted"/>
<comment type="subcellular location">
    <subcellularLocation>
        <location evidence="1">Cytoplasm</location>
    </subcellularLocation>
</comment>
<comment type="function">
    <text evidence="8">The phosphoenolpyruvate-dependent sugar phosphotransferase system (sugar PTS), a major carbohydrate active transport system, catalyzes the phosphorylation of incoming sugar substrates concomitantly with their translocation across the cell membrane. The enzyme II UlaABC PTS system is involved in ascorbate transport.</text>
</comment>
<evidence type="ECO:0000256" key="7">
    <source>
        <dbReference type="ARBA" id="ARBA00022777"/>
    </source>
</evidence>
<reference evidence="12 13" key="1">
    <citation type="journal article" date="2019" name="Int. J. Syst. Evol. Microbiol.">
        <title>The Global Catalogue of Microorganisms (GCM) 10K type strain sequencing project: providing services to taxonomists for standard genome sequencing and annotation.</title>
        <authorList>
            <consortium name="The Broad Institute Genomics Platform"/>
            <consortium name="The Broad Institute Genome Sequencing Center for Infectious Disease"/>
            <person name="Wu L."/>
            <person name="Ma J."/>
        </authorList>
    </citation>
    <scope>NUCLEOTIDE SEQUENCE [LARGE SCALE GENOMIC DNA]</scope>
    <source>
        <strain evidence="12 13">JCM 8736</strain>
    </source>
</reference>
<evidence type="ECO:0000256" key="10">
    <source>
        <dbReference type="ARBA" id="ARBA00042072"/>
    </source>
</evidence>
<evidence type="ECO:0000256" key="9">
    <source>
        <dbReference type="ARBA" id="ARBA00041175"/>
    </source>
</evidence>
<dbReference type="InterPro" id="IPR051351">
    <property type="entry name" value="Ascorbate-PTS_EIIA_comp"/>
</dbReference>
<evidence type="ECO:0000256" key="4">
    <source>
        <dbReference type="ARBA" id="ARBA00022553"/>
    </source>
</evidence>
<evidence type="ECO:0000313" key="13">
    <source>
        <dbReference type="Proteomes" id="UP001501577"/>
    </source>
</evidence>
<dbReference type="PANTHER" id="PTHR36203:SF1">
    <property type="entry name" value="ASCORBATE-SPECIFIC PTS SYSTEM EIIA COMPONENT"/>
    <property type="match status" value="1"/>
</dbReference>
<keyword evidence="5" id="KW-0808">Transferase</keyword>
<keyword evidence="2" id="KW-0813">Transport</keyword>
<dbReference type="Pfam" id="PF00359">
    <property type="entry name" value="PTS_EIIA_2"/>
    <property type="match status" value="1"/>
</dbReference>
<keyword evidence="13" id="KW-1185">Reference proteome</keyword>
<organism evidence="12 13">
    <name type="scientific">Tetragenococcus solitarius</name>
    <dbReference type="NCBI Taxonomy" id="71453"/>
    <lineage>
        <taxon>Bacteria</taxon>
        <taxon>Bacillati</taxon>
        <taxon>Bacillota</taxon>
        <taxon>Bacilli</taxon>
        <taxon>Lactobacillales</taxon>
        <taxon>Enterococcaceae</taxon>
        <taxon>Tetragenococcus</taxon>
    </lineage>
</organism>
<keyword evidence="6" id="KW-0598">Phosphotransferase system</keyword>
<evidence type="ECO:0000256" key="3">
    <source>
        <dbReference type="ARBA" id="ARBA00022490"/>
    </source>
</evidence>
<dbReference type="InterPro" id="IPR002178">
    <property type="entry name" value="PTS_EIIA_type-2_dom"/>
</dbReference>
<evidence type="ECO:0000256" key="5">
    <source>
        <dbReference type="ARBA" id="ARBA00022679"/>
    </source>
</evidence>
<name>A0ABN3Y9F7_9ENTE</name>